<name>A0ABQ4SS17_9HYPH</name>
<dbReference type="EMBL" id="BPQQ01000122">
    <property type="protein sequence ID" value="GJE04461.1"/>
    <property type="molecule type" value="Genomic_DNA"/>
</dbReference>
<dbReference type="Proteomes" id="UP001055153">
    <property type="component" value="Unassembled WGS sequence"/>
</dbReference>
<keyword evidence="2" id="KW-1185">Reference proteome</keyword>
<evidence type="ECO:0000313" key="2">
    <source>
        <dbReference type="Proteomes" id="UP001055153"/>
    </source>
</evidence>
<organism evidence="1 2">
    <name type="scientific">Methylobacterium isbiliense</name>
    <dbReference type="NCBI Taxonomy" id="315478"/>
    <lineage>
        <taxon>Bacteria</taxon>
        <taxon>Pseudomonadati</taxon>
        <taxon>Pseudomonadota</taxon>
        <taxon>Alphaproteobacteria</taxon>
        <taxon>Hyphomicrobiales</taxon>
        <taxon>Methylobacteriaceae</taxon>
        <taxon>Methylobacterium</taxon>
    </lineage>
</organism>
<accession>A0ABQ4SS17</accession>
<reference evidence="1" key="2">
    <citation type="submission" date="2021-08" db="EMBL/GenBank/DDBJ databases">
        <authorList>
            <person name="Tani A."/>
            <person name="Ola A."/>
            <person name="Ogura Y."/>
            <person name="Katsura K."/>
            <person name="Hayashi T."/>
        </authorList>
    </citation>
    <scope>NUCLEOTIDE SEQUENCE</scope>
    <source>
        <strain evidence="1">DSM 17168</strain>
    </source>
</reference>
<sequence>MTDRRMSHIYAPNGPDLVSGTMLAKQLVRLAGARPPA</sequence>
<protein>
    <submittedName>
        <fullName evidence="1">Uncharacterized protein</fullName>
    </submittedName>
</protein>
<evidence type="ECO:0000313" key="1">
    <source>
        <dbReference type="EMBL" id="GJE04461.1"/>
    </source>
</evidence>
<reference evidence="1" key="1">
    <citation type="journal article" date="2021" name="Front. Microbiol.">
        <title>Comprehensive Comparative Genomics and Phenotyping of Methylobacterium Species.</title>
        <authorList>
            <person name="Alessa O."/>
            <person name="Ogura Y."/>
            <person name="Fujitani Y."/>
            <person name="Takami H."/>
            <person name="Hayashi T."/>
            <person name="Sahin N."/>
            <person name="Tani A."/>
        </authorList>
    </citation>
    <scope>NUCLEOTIDE SEQUENCE</scope>
    <source>
        <strain evidence="1">DSM 17168</strain>
    </source>
</reference>
<proteinExistence type="predicted"/>
<comment type="caution">
    <text evidence="1">The sequence shown here is derived from an EMBL/GenBank/DDBJ whole genome shotgun (WGS) entry which is preliminary data.</text>
</comment>
<gene>
    <name evidence="1" type="ORF">GMJLKIPL_6425</name>
</gene>